<dbReference type="PANTHER" id="PTHR36812:SF9">
    <property type="entry name" value="MYB-LIKE PROTEIN X ISOFORM X1"/>
    <property type="match status" value="1"/>
</dbReference>
<feature type="zinc finger region" description="C3H1-type" evidence="1">
    <location>
        <begin position="1392"/>
        <end position="1420"/>
    </location>
</feature>
<feature type="compositionally biased region" description="Basic and acidic residues" evidence="2">
    <location>
        <begin position="1012"/>
        <end position="1023"/>
    </location>
</feature>
<reference evidence="4 5" key="1">
    <citation type="submission" date="2024-02" db="EMBL/GenBank/DDBJ databases">
        <authorList>
            <person name="Chen Y."/>
            <person name="Shah S."/>
            <person name="Dougan E. K."/>
            <person name="Thang M."/>
            <person name="Chan C."/>
        </authorList>
    </citation>
    <scope>NUCLEOTIDE SEQUENCE [LARGE SCALE GENOMIC DNA]</scope>
</reference>
<evidence type="ECO:0000313" key="4">
    <source>
        <dbReference type="EMBL" id="CAK9039289.1"/>
    </source>
</evidence>
<feature type="compositionally biased region" description="Basic and acidic residues" evidence="2">
    <location>
        <begin position="588"/>
        <end position="662"/>
    </location>
</feature>
<feature type="region of interest" description="Disordered" evidence="2">
    <location>
        <begin position="1114"/>
        <end position="1160"/>
    </location>
</feature>
<organism evidence="4 5">
    <name type="scientific">Durusdinium trenchii</name>
    <dbReference type="NCBI Taxonomy" id="1381693"/>
    <lineage>
        <taxon>Eukaryota</taxon>
        <taxon>Sar</taxon>
        <taxon>Alveolata</taxon>
        <taxon>Dinophyceae</taxon>
        <taxon>Suessiales</taxon>
        <taxon>Symbiodiniaceae</taxon>
        <taxon>Durusdinium</taxon>
    </lineage>
</organism>
<dbReference type="PANTHER" id="PTHR36812">
    <property type="entry name" value="NEUROFILAMENT TRIPLET M PROTEIN-LIKE PROTEIN"/>
    <property type="match status" value="1"/>
</dbReference>
<sequence>MAARGTPVTPEELAAAREVLARADHFGVNTKETLSTKWLDEMPEVALDLVRNKKLAPGCALVKLGNDYSRPSAKESLCGKGLRACVCFMQVPSGFLLADALLMLDTKMERQLIVPAEGQTKGDKAALEGKRIKKLLGALRHLFRNSSHSWDPAILELKGKRQDTDLEFGENDIGSVSARSPDDSGSHNESTEPEPIQDAAMSDGEASNESAGDAMSDVEPSQGTQQNTDLVEKPASSGKQSIDPKLAAYWKRFVVPKPEGMVCPKAVAKESQVEDASTADGDSGEGSLQWEDRLGSLMQETPDSDSSPQPLRRDPRWDGTERWVEHGPNGTVRHCIPASWANAHNEEWDGESLTPTERGPWDQVSDDEVLGHMKKVEALLDSDRGSASGDEGQIAVDKRDFGQDMPPCGVFGNEMNCTGPDCKACKKALSPETRADPENKKKKVKSKTKSGSGKVLLKHRAYFAKRFSEEGTGPTGQVSWAKFGGVERAWAEAAHGASILSVLELNGAPGSVAAVMMLASMVYGMPHLDWSQPTDHAELFSGCMSVRKSALRKSDAGSTSSTTASASNLRRATGKQPASFVYSTPEVKGTKPERSPRDGDDRKVKKRKENEWDEKAEKKREKAKSDVKSKSTKNKGQEKKSAKDKGNMKEEETRNENDEGGKKVKKAHLKVKGGKVPKATPSKFDEEEVDADYTKKFSEALDASSSEAESDTTLVLGAEAKRLEPEDSDESDVGNSTEEENDEDDDEVSVEQEDDEEEQGDEEEMEDEEGSSEDEDQEDEEPEKIAKRKDKEKEKGAGKEKDKKEKSNKKDDRETSQKDGKVQKSKGKEKKGKEEAKTETKDEKGKDLAASAELEALYQVMQKLVACPDTSDKKFKKAVHLATEKMAWFEKSKVAAKGLLSGINRKAKKKQGTTAKSKAKVQAEVHSRVASLMAWSMTYAMDGLWPVAGFEGEIFPDNTLRSWVAGSHADGSALFLDAGRGIDGERQRRWTLGHRGLPERGVGPPVVYGPARRGEGREKEGKGKGLQGKVVTNPFWSERLQNEAMLRAMRPAALPTAEPEAGFLEGPSTSGRVEREEGRGISMDIQELLKAVMTLNAALKKELVELRKTVETKAAKAIEDKPRPPTTTPPPSPPKAPPPVTPDRGRKEGEMDSNEAQEYPECQVLGELKGGDYIQDVNQAAWDELIGRELGEVIRSVELPPLQDLREGDLGSLILGDWIQLITPTMKDLSASSWRWWEEVLNLAMVAYREWLQAEPVQRLYIRPRVPPECSGMWSRLEQRGQLMLINAAPQNIKVSVEPKAPQSMNEVVEALRGWRRSLRRAQELDIATPDATLLLGALDKMSELAESLAISELQPVQEIKTAPLTTKVKAMTAAIEEKVEKNTEKSKGEGKSEEKTCRFGGSEDGCRKGQECRFKHDWGGLEKKGRCFGRSSTKHTKKECPATKQKMEGDKRMKTFKKGTEKGNGVKKVEKTEGNPENQQTLAEEVMDEKKVERPAASSGEVQALLSEATTLLKSLRPASDGRTAVKAIKLSSLEVRTNDRALLDGGATHCLRKAELEEEWQRAQEVRVELAEGSVTLRQIPWTKTLLTQNEVQTIVVLGVLISLGYDLHHRASKAARPRMVVTALEQPDDPEAYLGEAKRGAGGAGADEKPDELVGHPRYPTYWSELWGLFEVRFDQGPMGHARRKPTRLGTNMLKLVELEGLRGPGHGGEDHRGDSIQARIAAVEKYPRFGVVCDLSTQIYHSSAYKAALKAAKVERDCFCKAVLERRMADGLLEKGPIYSDITKFVPSAELSKVYRERVFILATRYGYKFEDKTLEVLVDENCVDPKIVLNRLQLKSEGLAKSALDKYKVQRRNYAGRDALTSGETGIFLRFCTDPNIPGTEKIAVSEIKHDLLSTPHMAFQTSDICHKDPANFLQPMNIFLVKGWSRCVCMTTCLMHVYAEPEMLKEWESTTRFAEAYRIGKTEAQAAMCLMQKVPSEEMLQRCCCAFLLLEKSFRTAVPHAFADAEMVGIKKAFSLRHIDVELLTMLESSVPPADLGAVSVFRAAMQKHAQEAKMDVKYLKNRYDRGVKEVQTFMGDNQRYVHVQQRGLTATQEILTAILDGVLPSGQPDGPQTVMVMDLIPSRIPTTVVDAYPGSIAPVREKVDKFNEKFEIAAMMRTPETSGSGSSGAKPDGDGGSGRRLACRPVFGADETLAGKAQVPGNADVMVCLTKTMEVWLLNTSGADITLTSCELFGFGLGACTESPTGTKQLLEYELLIVFNLFVCFTCVLCESAGTARTQAGTSWPWLIEHDKTLVILVSDGQKKAPMNAMMRESLSASAAAAVVAPAEAGGEPAEEDAEEDADMEGAESEAATEDKTLNVD</sequence>
<feature type="compositionally biased region" description="Basic and acidic residues" evidence="2">
    <location>
        <begin position="831"/>
        <end position="846"/>
    </location>
</feature>
<keyword evidence="5" id="KW-1185">Reference proteome</keyword>
<dbReference type="PROSITE" id="PS50103">
    <property type="entry name" value="ZF_C3H1"/>
    <property type="match status" value="1"/>
</dbReference>
<feature type="compositionally biased region" description="Pro residues" evidence="2">
    <location>
        <begin position="1124"/>
        <end position="1141"/>
    </location>
</feature>
<feature type="region of interest" description="Disordered" evidence="2">
    <location>
        <begin position="1381"/>
        <end position="1401"/>
    </location>
</feature>
<evidence type="ECO:0000256" key="2">
    <source>
        <dbReference type="SAM" id="MobiDB-lite"/>
    </source>
</evidence>
<keyword evidence="1" id="KW-0862">Zinc</keyword>
<feature type="compositionally biased region" description="Polar residues" evidence="2">
    <location>
        <begin position="219"/>
        <end position="229"/>
    </location>
</feature>
<dbReference type="Proteomes" id="UP001642484">
    <property type="component" value="Unassembled WGS sequence"/>
</dbReference>
<feature type="compositionally biased region" description="Polar residues" evidence="2">
    <location>
        <begin position="298"/>
        <end position="309"/>
    </location>
</feature>
<feature type="compositionally biased region" description="Basic and acidic residues" evidence="2">
    <location>
        <begin position="783"/>
        <end position="822"/>
    </location>
</feature>
<evidence type="ECO:0000256" key="1">
    <source>
        <dbReference type="PROSITE-ProRule" id="PRU00723"/>
    </source>
</evidence>
<dbReference type="InterPro" id="IPR000571">
    <property type="entry name" value="Znf_CCCH"/>
</dbReference>
<feature type="compositionally biased region" description="Low complexity" evidence="2">
    <location>
        <begin position="700"/>
        <end position="714"/>
    </location>
</feature>
<feature type="compositionally biased region" description="Basic and acidic residues" evidence="2">
    <location>
        <begin position="311"/>
        <end position="321"/>
    </location>
</feature>
<feature type="region of interest" description="Disordered" evidence="2">
    <location>
        <begin position="1432"/>
        <end position="1480"/>
    </location>
</feature>
<feature type="region of interest" description="Disordered" evidence="2">
    <location>
        <begin position="429"/>
        <end position="450"/>
    </location>
</feature>
<gene>
    <name evidence="4" type="ORF">CCMP2556_LOCUS21364</name>
</gene>
<keyword evidence="1" id="KW-0863">Zinc-finger</keyword>
<feature type="region of interest" description="Disordered" evidence="2">
    <location>
        <begin position="271"/>
        <end position="321"/>
    </location>
</feature>
<accession>A0ABP0LL17</accession>
<feature type="region of interest" description="Disordered" evidence="2">
    <location>
        <begin position="2164"/>
        <end position="2185"/>
    </location>
</feature>
<feature type="compositionally biased region" description="Acidic residues" evidence="2">
    <location>
        <begin position="2340"/>
        <end position="2359"/>
    </location>
</feature>
<feature type="region of interest" description="Disordered" evidence="2">
    <location>
        <begin position="1001"/>
        <end position="1029"/>
    </location>
</feature>
<feature type="compositionally biased region" description="Basic and acidic residues" evidence="2">
    <location>
        <begin position="1381"/>
        <end position="1398"/>
    </location>
</feature>
<comment type="caution">
    <text evidence="4">The sequence shown here is derived from an EMBL/GenBank/DDBJ whole genome shotgun (WGS) entry which is preliminary data.</text>
</comment>
<feature type="compositionally biased region" description="Acidic residues" evidence="2">
    <location>
        <begin position="726"/>
        <end position="782"/>
    </location>
</feature>
<feature type="compositionally biased region" description="Basic and acidic residues" evidence="2">
    <location>
        <begin position="180"/>
        <end position="190"/>
    </location>
</feature>
<feature type="compositionally biased region" description="Low complexity" evidence="2">
    <location>
        <begin position="556"/>
        <end position="567"/>
    </location>
</feature>
<name>A0ABP0LL17_9DINO</name>
<proteinExistence type="predicted"/>
<evidence type="ECO:0000313" key="5">
    <source>
        <dbReference type="Proteomes" id="UP001642484"/>
    </source>
</evidence>
<feature type="compositionally biased region" description="Basic and acidic residues" evidence="2">
    <location>
        <begin position="1439"/>
        <end position="1462"/>
    </location>
</feature>
<feature type="region of interest" description="Disordered" evidence="2">
    <location>
        <begin position="551"/>
        <end position="846"/>
    </location>
</feature>
<protein>
    <recommendedName>
        <fullName evidence="3">C3H1-type domain-containing protein</fullName>
    </recommendedName>
</protein>
<feature type="compositionally biased region" description="Basic residues" evidence="2">
    <location>
        <begin position="663"/>
        <end position="675"/>
    </location>
</feature>
<evidence type="ECO:0000259" key="3">
    <source>
        <dbReference type="PROSITE" id="PS50103"/>
    </source>
</evidence>
<feature type="domain" description="C3H1-type" evidence="3">
    <location>
        <begin position="1392"/>
        <end position="1420"/>
    </location>
</feature>
<dbReference type="EMBL" id="CAXAMN010012892">
    <property type="protein sequence ID" value="CAK9039289.1"/>
    <property type="molecule type" value="Genomic_DNA"/>
</dbReference>
<feature type="region of interest" description="Disordered" evidence="2">
    <location>
        <begin position="165"/>
        <end position="240"/>
    </location>
</feature>
<feature type="region of interest" description="Disordered" evidence="2">
    <location>
        <begin position="2331"/>
        <end position="2368"/>
    </location>
</feature>
<feature type="compositionally biased region" description="Basic and acidic residues" evidence="2">
    <location>
        <begin position="1114"/>
        <end position="1123"/>
    </location>
</feature>
<keyword evidence="1" id="KW-0479">Metal-binding</keyword>